<evidence type="ECO:0000313" key="2">
    <source>
        <dbReference type="EMBL" id="RVU91715.1"/>
    </source>
</evidence>
<sequence length="389" mass="46104">MDWNFIIQYINKFFYMQIIKFLPLLIILNSCNNQTKKENQMESSQNKEKITSPYNQFSEGEMQINYDTFIKDNIDKITTEINNKGYKIPDKELFNEKTKFFYNIDIENYTNVIALQKSLISEVIIQDKKIIYIEGEQEEFDGNLLYNYNNFIIYDNKISFEWLKNNRSDLLSTLVKTYGFDKNDDVLKFVFNKVDFKSKSDVADLIFDNQNQKRSIRSNMLKKIREIVYNGKIVTSFSDSFEGDLYSTIPDLIERIDNQPTSYDKKDYIIASLMNECTLSGQTDFLVTYFTQKPDYLKSLKSQNFFNFKKLEEYVNNIYDSDESLKFIISDKDGYTNLRKEKNKNSEIISKLNNGTEVFILDKSDNDWWLIETLTEEKGYVHKSRIVSK</sequence>
<dbReference type="Gene3D" id="2.30.30.40">
    <property type="entry name" value="SH3 Domains"/>
    <property type="match status" value="1"/>
</dbReference>
<dbReference type="InterPro" id="IPR003646">
    <property type="entry name" value="SH3-like_bac-type"/>
</dbReference>
<gene>
    <name evidence="2" type="ORF">EH230_01690</name>
</gene>
<protein>
    <submittedName>
        <fullName evidence="2">SH3 domain-containing protein</fullName>
    </submittedName>
</protein>
<keyword evidence="3" id="KW-1185">Reference proteome</keyword>
<evidence type="ECO:0000313" key="3">
    <source>
        <dbReference type="Proteomes" id="UP000288951"/>
    </source>
</evidence>
<dbReference type="EMBL" id="RQSM01000002">
    <property type="protein sequence ID" value="RVU91715.1"/>
    <property type="molecule type" value="Genomic_DNA"/>
</dbReference>
<feature type="domain" description="SH3b" evidence="1">
    <location>
        <begin position="324"/>
        <end position="389"/>
    </location>
</feature>
<evidence type="ECO:0000259" key="1">
    <source>
        <dbReference type="PROSITE" id="PS51781"/>
    </source>
</evidence>
<comment type="caution">
    <text evidence="2">The sequence shown here is derived from an EMBL/GenBank/DDBJ whole genome shotgun (WGS) entry which is preliminary data.</text>
</comment>
<dbReference type="PROSITE" id="PS51781">
    <property type="entry name" value="SH3B"/>
    <property type="match status" value="1"/>
</dbReference>
<dbReference type="Proteomes" id="UP000288951">
    <property type="component" value="Unassembled WGS sequence"/>
</dbReference>
<accession>A0A437UDQ3</accession>
<dbReference type="OrthoDB" id="7054664at2"/>
<name>A0A437UDQ3_9FLAO</name>
<organism evidence="2 3">
    <name type="scientific">Flavobacterium columnare</name>
    <dbReference type="NCBI Taxonomy" id="996"/>
    <lineage>
        <taxon>Bacteria</taxon>
        <taxon>Pseudomonadati</taxon>
        <taxon>Bacteroidota</taxon>
        <taxon>Flavobacteriia</taxon>
        <taxon>Flavobacteriales</taxon>
        <taxon>Flavobacteriaceae</taxon>
        <taxon>Flavobacterium</taxon>
    </lineage>
</organism>
<proteinExistence type="predicted"/>
<reference evidence="2" key="1">
    <citation type="submission" date="2018-12" db="EMBL/GenBank/DDBJ databases">
        <title>Draft genome sequence of Flaovobacterium columnare ARS1 isolated from channel catfish in Alabama.</title>
        <authorList>
            <person name="Cai W."/>
            <person name="Arias C."/>
        </authorList>
    </citation>
    <scope>NUCLEOTIDE SEQUENCE [LARGE SCALE GENOMIC DNA]</scope>
    <source>
        <strain evidence="2">ARS1</strain>
    </source>
</reference>
<dbReference type="Pfam" id="PF08239">
    <property type="entry name" value="SH3_3"/>
    <property type="match status" value="1"/>
</dbReference>
<dbReference type="AlphaFoldDB" id="A0A437UDQ3"/>